<reference evidence="2 3" key="1">
    <citation type="submission" date="2019-05" db="EMBL/GenBank/DDBJ databases">
        <title>Another draft genome of Portunus trituberculatus and its Hox gene families provides insights of decapod evolution.</title>
        <authorList>
            <person name="Jeong J.-H."/>
            <person name="Song I."/>
            <person name="Kim S."/>
            <person name="Choi T."/>
            <person name="Kim D."/>
            <person name="Ryu S."/>
            <person name="Kim W."/>
        </authorList>
    </citation>
    <scope>NUCLEOTIDE SEQUENCE [LARGE SCALE GENOMIC DNA]</scope>
    <source>
        <tissue evidence="2">Muscle</tissue>
    </source>
</reference>
<evidence type="ECO:0000313" key="3">
    <source>
        <dbReference type="Proteomes" id="UP000324222"/>
    </source>
</evidence>
<organism evidence="2 3">
    <name type="scientific">Portunus trituberculatus</name>
    <name type="common">Swimming crab</name>
    <name type="synonym">Neptunus trituberculatus</name>
    <dbReference type="NCBI Taxonomy" id="210409"/>
    <lineage>
        <taxon>Eukaryota</taxon>
        <taxon>Metazoa</taxon>
        <taxon>Ecdysozoa</taxon>
        <taxon>Arthropoda</taxon>
        <taxon>Crustacea</taxon>
        <taxon>Multicrustacea</taxon>
        <taxon>Malacostraca</taxon>
        <taxon>Eumalacostraca</taxon>
        <taxon>Eucarida</taxon>
        <taxon>Decapoda</taxon>
        <taxon>Pleocyemata</taxon>
        <taxon>Brachyura</taxon>
        <taxon>Eubrachyura</taxon>
        <taxon>Portunoidea</taxon>
        <taxon>Portunidae</taxon>
        <taxon>Portuninae</taxon>
        <taxon>Portunus</taxon>
    </lineage>
</organism>
<keyword evidence="3" id="KW-1185">Reference proteome</keyword>
<evidence type="ECO:0000313" key="2">
    <source>
        <dbReference type="EMBL" id="MPC95917.1"/>
    </source>
</evidence>
<evidence type="ECO:0000256" key="1">
    <source>
        <dbReference type="SAM" id="MobiDB-lite"/>
    </source>
</evidence>
<dbReference type="Proteomes" id="UP000324222">
    <property type="component" value="Unassembled WGS sequence"/>
</dbReference>
<name>A0A5B7JS04_PORTR</name>
<dbReference type="EMBL" id="VSRR010103981">
    <property type="protein sequence ID" value="MPC95917.1"/>
    <property type="molecule type" value="Genomic_DNA"/>
</dbReference>
<gene>
    <name evidence="2" type="ORF">E2C01_091147</name>
</gene>
<accession>A0A5B7JS04</accession>
<proteinExistence type="predicted"/>
<sequence length="114" mass="12508">MSRGPTLTRHTYTRLPLPILSLQRDAAGRSLALCASPSDKDQCCINLTQPILHITLTYDEEQRSSDGVQCYRTTSVGIWPISSHASSPDQWGELDSMTSQGTDTSLLASSPRKE</sequence>
<comment type="caution">
    <text evidence="2">The sequence shown here is derived from an EMBL/GenBank/DDBJ whole genome shotgun (WGS) entry which is preliminary data.</text>
</comment>
<feature type="region of interest" description="Disordered" evidence="1">
    <location>
        <begin position="82"/>
        <end position="114"/>
    </location>
</feature>
<dbReference type="AlphaFoldDB" id="A0A5B7JS04"/>
<feature type="compositionally biased region" description="Polar residues" evidence="1">
    <location>
        <begin position="96"/>
        <end position="108"/>
    </location>
</feature>
<protein>
    <submittedName>
        <fullName evidence="2">Uncharacterized protein</fullName>
    </submittedName>
</protein>